<feature type="compositionally biased region" description="Basic and acidic residues" evidence="1">
    <location>
        <begin position="8"/>
        <end position="17"/>
    </location>
</feature>
<dbReference type="EMBL" id="JACEFF010000468">
    <property type="protein sequence ID" value="KAH9636927.1"/>
    <property type="molecule type" value="Genomic_DNA"/>
</dbReference>
<organism evidence="2 3">
    <name type="scientific">Spodoptera exigua</name>
    <name type="common">Beet armyworm</name>
    <name type="synonym">Noctua fulgens</name>
    <dbReference type="NCBI Taxonomy" id="7107"/>
    <lineage>
        <taxon>Eukaryota</taxon>
        <taxon>Metazoa</taxon>
        <taxon>Ecdysozoa</taxon>
        <taxon>Arthropoda</taxon>
        <taxon>Hexapoda</taxon>
        <taxon>Insecta</taxon>
        <taxon>Pterygota</taxon>
        <taxon>Neoptera</taxon>
        <taxon>Endopterygota</taxon>
        <taxon>Lepidoptera</taxon>
        <taxon>Glossata</taxon>
        <taxon>Ditrysia</taxon>
        <taxon>Noctuoidea</taxon>
        <taxon>Noctuidae</taxon>
        <taxon>Amphipyrinae</taxon>
        <taxon>Spodoptera</taxon>
    </lineage>
</organism>
<gene>
    <name evidence="2" type="ORF">HF086_011763</name>
</gene>
<feature type="region of interest" description="Disordered" evidence="1">
    <location>
        <begin position="1"/>
        <end position="56"/>
    </location>
</feature>
<proteinExistence type="predicted"/>
<accession>A0A922MHB1</accession>
<protein>
    <submittedName>
        <fullName evidence="2">Uncharacterized protein</fullName>
    </submittedName>
</protein>
<dbReference type="Proteomes" id="UP000814243">
    <property type="component" value="Unassembled WGS sequence"/>
</dbReference>
<name>A0A922MHB1_SPOEX</name>
<dbReference type="AlphaFoldDB" id="A0A922MHB1"/>
<reference evidence="2" key="1">
    <citation type="journal article" date="2021" name="G3 (Bethesda)">
        <title>Genome and transcriptome analysis of the beet armyworm Spodoptera exigua reveals targets for pest control. .</title>
        <authorList>
            <person name="Simon S."/>
            <person name="Breeschoten T."/>
            <person name="Jansen H.J."/>
            <person name="Dirks R.P."/>
            <person name="Schranz M.E."/>
            <person name="Ros V.I.D."/>
        </authorList>
    </citation>
    <scope>NUCLEOTIDE SEQUENCE</scope>
    <source>
        <strain evidence="2">TB_SE_WUR_2020</strain>
    </source>
</reference>
<evidence type="ECO:0000313" key="3">
    <source>
        <dbReference type="Proteomes" id="UP000814243"/>
    </source>
</evidence>
<evidence type="ECO:0000313" key="2">
    <source>
        <dbReference type="EMBL" id="KAH9636927.1"/>
    </source>
</evidence>
<comment type="caution">
    <text evidence="2">The sequence shown here is derived from an EMBL/GenBank/DDBJ whole genome shotgun (WGS) entry which is preliminary data.</text>
</comment>
<sequence>MAYNKFKCGSEDSRKPNSGEQAGIGTQWTNDVKVNSPPCHSPGAILPDLPQPAEDPEQECETVLVSGPNGARVRLTDDLVRHMPDNSFYRLERVDDCSALLLCPTKNN</sequence>
<evidence type="ECO:0000256" key="1">
    <source>
        <dbReference type="SAM" id="MobiDB-lite"/>
    </source>
</evidence>
<feature type="compositionally biased region" description="Polar residues" evidence="1">
    <location>
        <begin position="18"/>
        <end position="33"/>
    </location>
</feature>